<feature type="transmembrane region" description="Helical" evidence="1">
    <location>
        <begin position="173"/>
        <end position="196"/>
    </location>
</feature>
<feature type="transmembrane region" description="Helical" evidence="1">
    <location>
        <begin position="133"/>
        <end position="153"/>
    </location>
</feature>
<gene>
    <name evidence="2" type="ORF">K6753_00670</name>
</gene>
<dbReference type="EMBL" id="JAINZW010000001">
    <property type="protein sequence ID" value="MBZ4038047.1"/>
    <property type="molecule type" value="Genomic_DNA"/>
</dbReference>
<evidence type="ECO:0000256" key="1">
    <source>
        <dbReference type="SAM" id="Phobius"/>
    </source>
</evidence>
<proteinExistence type="predicted"/>
<keyword evidence="1" id="KW-0472">Membrane</keyword>
<feature type="transmembrane region" description="Helical" evidence="1">
    <location>
        <begin position="20"/>
        <end position="43"/>
    </location>
</feature>
<keyword evidence="1" id="KW-0812">Transmembrane</keyword>
<sequence>MTSTVLRIAMLVAYPLLAHWASVGGGDLAAGLALLDLVALVLADALLKPLAWAWAVLAASAAGLWLLIGTPWPALLLLAPPMLFTGFLAWLFARSLASPRGALITRIVAALERREPDQLAPDLLRYTRRLTAAWAWLLALLTLANGVLALVVVPDGVFARLGLASPWPVSQEAGSLFANILNYGVLGGFFLGEYVIRHRLFRDRPYRNFVDFIRQMGALGPGFWRELFR</sequence>
<feature type="transmembrane region" description="Helical" evidence="1">
    <location>
        <begin position="50"/>
        <end position="68"/>
    </location>
</feature>
<dbReference type="Proteomes" id="UP001430954">
    <property type="component" value="Unassembled WGS sequence"/>
</dbReference>
<protein>
    <submittedName>
        <fullName evidence="2">Ketosynthase</fullName>
    </submittedName>
</protein>
<name>A0ABS7T2F8_9GAMM</name>
<organism evidence="2 3">
    <name type="scientific">Novilysobacter selenitireducens</name>
    <dbReference type="NCBI Taxonomy" id="2872639"/>
    <lineage>
        <taxon>Bacteria</taxon>
        <taxon>Pseudomonadati</taxon>
        <taxon>Pseudomonadota</taxon>
        <taxon>Gammaproteobacteria</taxon>
        <taxon>Lysobacterales</taxon>
        <taxon>Lysobacteraceae</taxon>
        <taxon>Novilysobacter</taxon>
    </lineage>
</organism>
<reference evidence="2 3" key="1">
    <citation type="submission" date="2021-09" db="EMBL/GenBank/DDBJ databases">
        <title>Lysobacter sp. 13A isolated from the river sediment.</title>
        <authorList>
            <person name="Liu H."/>
            <person name="Li S."/>
            <person name="Mao S."/>
        </authorList>
    </citation>
    <scope>NUCLEOTIDE SEQUENCE [LARGE SCALE GENOMIC DNA]</scope>
    <source>
        <strain evidence="2 3">13A</strain>
    </source>
</reference>
<evidence type="ECO:0000313" key="2">
    <source>
        <dbReference type="EMBL" id="MBZ4038047.1"/>
    </source>
</evidence>
<evidence type="ECO:0000313" key="3">
    <source>
        <dbReference type="Proteomes" id="UP001430954"/>
    </source>
</evidence>
<keyword evidence="3" id="KW-1185">Reference proteome</keyword>
<comment type="caution">
    <text evidence="2">The sequence shown here is derived from an EMBL/GenBank/DDBJ whole genome shotgun (WGS) entry which is preliminary data.</text>
</comment>
<feature type="transmembrane region" description="Helical" evidence="1">
    <location>
        <begin position="74"/>
        <end position="93"/>
    </location>
</feature>
<accession>A0ABS7T2F8</accession>
<keyword evidence="1" id="KW-1133">Transmembrane helix</keyword>